<comment type="caution">
    <text evidence="10">The sequence shown here is derived from an EMBL/GenBank/DDBJ whole genome shotgun (WGS) entry which is preliminary data.</text>
</comment>
<dbReference type="InterPro" id="IPR013843">
    <property type="entry name" value="Ribosomal_eS4_N"/>
</dbReference>
<accession>A0A031LME6</accession>
<dbReference type="InterPro" id="IPR041982">
    <property type="entry name" value="Ribosomal_eS4_KOW"/>
</dbReference>
<keyword evidence="2" id="KW-0699">rRNA-binding</keyword>
<protein>
    <recommendedName>
        <fullName evidence="6 7">Small ribosomal subunit protein eS4</fullName>
    </recommendedName>
</protein>
<dbReference type="AlphaFoldDB" id="A0A031LME6"/>
<dbReference type="Proteomes" id="UP000024332">
    <property type="component" value="Unassembled WGS sequence"/>
</dbReference>
<dbReference type="Gene3D" id="2.30.30.30">
    <property type="match status" value="1"/>
</dbReference>
<feature type="domain" description="Small ribosomal subunit protein eS4 central region" evidence="8">
    <location>
        <begin position="91"/>
        <end position="167"/>
    </location>
</feature>
<dbReference type="PROSITE" id="PS50889">
    <property type="entry name" value="S4"/>
    <property type="match status" value="1"/>
</dbReference>
<dbReference type="Gene3D" id="3.10.290.10">
    <property type="entry name" value="RNA-binding S4 domain"/>
    <property type="match status" value="1"/>
</dbReference>
<dbReference type="OrthoDB" id="372073at2157"/>
<gene>
    <name evidence="7" type="primary">rps4e</name>
    <name evidence="10" type="ORF">CM19_09025</name>
</gene>
<dbReference type="PANTHER" id="PTHR11581">
    <property type="entry name" value="30S/40S RIBOSOMAL PROTEIN S4"/>
    <property type="match status" value="1"/>
</dbReference>
<organism evidence="10 11">
    <name type="scientific">Candidatus Acidianus copahuensis</name>
    <dbReference type="NCBI Taxonomy" id="1160895"/>
    <lineage>
        <taxon>Archaea</taxon>
        <taxon>Thermoproteota</taxon>
        <taxon>Thermoprotei</taxon>
        <taxon>Sulfolobales</taxon>
        <taxon>Sulfolobaceae</taxon>
        <taxon>Acidianus</taxon>
    </lineage>
</organism>
<dbReference type="GO" id="GO:0006412">
    <property type="term" value="P:translation"/>
    <property type="evidence" value="ECO:0007669"/>
    <property type="project" value="UniProtKB-UniRule"/>
</dbReference>
<proteinExistence type="inferred from homology"/>
<keyword evidence="4 7" id="KW-0689">Ribosomal protein</keyword>
<dbReference type="GO" id="GO:0019843">
    <property type="term" value="F:rRNA binding"/>
    <property type="evidence" value="ECO:0007669"/>
    <property type="project" value="UniProtKB-KW"/>
</dbReference>
<keyword evidence="5 7" id="KW-0687">Ribonucleoprotein</keyword>
<keyword evidence="3 7" id="KW-0694">RNA-binding</keyword>
<evidence type="ECO:0000256" key="6">
    <source>
        <dbReference type="ARBA" id="ARBA00035272"/>
    </source>
</evidence>
<evidence type="ECO:0000256" key="1">
    <source>
        <dbReference type="ARBA" id="ARBA00007500"/>
    </source>
</evidence>
<dbReference type="STRING" id="1160895.CM19_09025"/>
<dbReference type="EMBL" id="JFZT01000047">
    <property type="protein sequence ID" value="EZQ03851.1"/>
    <property type="molecule type" value="Genomic_DNA"/>
</dbReference>
<dbReference type="Gene3D" id="2.40.50.740">
    <property type="match status" value="1"/>
</dbReference>
<comment type="similarity">
    <text evidence="1 7">Belongs to the eukaryotic ribosomal protein eS4 family.</text>
</comment>
<dbReference type="GO" id="GO:0003735">
    <property type="term" value="F:structural constituent of ribosome"/>
    <property type="evidence" value="ECO:0007669"/>
    <property type="project" value="InterPro"/>
</dbReference>
<evidence type="ECO:0000313" key="11">
    <source>
        <dbReference type="Proteomes" id="UP000024332"/>
    </source>
</evidence>
<dbReference type="CDD" id="cd00165">
    <property type="entry name" value="S4"/>
    <property type="match status" value="1"/>
</dbReference>
<dbReference type="NCBIfam" id="NF003312">
    <property type="entry name" value="PRK04313.1"/>
    <property type="match status" value="1"/>
</dbReference>
<evidence type="ECO:0000256" key="3">
    <source>
        <dbReference type="ARBA" id="ARBA00022884"/>
    </source>
</evidence>
<dbReference type="PANTHER" id="PTHR11581:SF0">
    <property type="entry name" value="SMALL RIBOSOMAL SUBUNIT PROTEIN ES4"/>
    <property type="match status" value="1"/>
</dbReference>
<evidence type="ECO:0000256" key="7">
    <source>
        <dbReference type="HAMAP-Rule" id="MF_00485"/>
    </source>
</evidence>
<dbReference type="InterPro" id="IPR038237">
    <property type="entry name" value="Ribosomal_eS4_central_sf"/>
</dbReference>
<dbReference type="Pfam" id="PF00900">
    <property type="entry name" value="Ribosomal_S4e"/>
    <property type="match status" value="1"/>
</dbReference>
<dbReference type="Pfam" id="PF08071">
    <property type="entry name" value="RS4NT"/>
    <property type="match status" value="1"/>
</dbReference>
<dbReference type="InterPro" id="IPR013845">
    <property type="entry name" value="Ribosomal_eS4_central_region"/>
</dbReference>
<evidence type="ECO:0000256" key="2">
    <source>
        <dbReference type="ARBA" id="ARBA00022730"/>
    </source>
</evidence>
<dbReference type="RefSeq" id="WP_048100026.1">
    <property type="nucleotide sequence ID" value="NZ_JFZT01000047.1"/>
</dbReference>
<dbReference type="InterPro" id="IPR014722">
    <property type="entry name" value="Rib_uL2_dom2"/>
</dbReference>
<name>A0A031LME6_9CREN</name>
<sequence length="231" mass="25886">MGHVTRFASPKFLKILKKEYKWTVRPIPGPHSAGSSIPLGVLLRDYLGVALTLSEAKKILYNGKIYVDGIMRVDYRFPVGLMDVVSIPSAEQYYVIYPDKSRFIAPRSISSDEAQYKLKKVLNKVSVKNGKIQLNLHDGTNLQVESNDSNYYPTLSTIRVNLTNSKIDAVYTLKEGAIAIITGGKNTGVEGTIQRIKKLPYKTRKYSIVELKSSDKNYETNMENVMVISSS</sequence>
<dbReference type="InterPro" id="IPR000876">
    <property type="entry name" value="Ribosomal_eS4"/>
</dbReference>
<dbReference type="CDD" id="cd06087">
    <property type="entry name" value="KOW_RPS4"/>
    <property type="match status" value="1"/>
</dbReference>
<evidence type="ECO:0000259" key="9">
    <source>
        <dbReference type="Pfam" id="PF08071"/>
    </source>
</evidence>
<evidence type="ECO:0000259" key="8">
    <source>
        <dbReference type="Pfam" id="PF00900"/>
    </source>
</evidence>
<reference evidence="10 11" key="1">
    <citation type="submission" date="2014-03" db="EMBL/GenBank/DDBJ databases">
        <title>Draft genome sequence of the novel thermoacidophilic archaea Acidianus copahuensis ALE1 strain, isolated from Copahue volcanic area in Neuquen Argentina.</title>
        <authorList>
            <person name="Urbieta M.S."/>
            <person name="Rascovan N."/>
            <person name="Castro C."/>
            <person name="Revale S."/>
            <person name="Giaveno M.A."/>
            <person name="Vazquez M.P."/>
            <person name="Donati E.R."/>
        </authorList>
    </citation>
    <scope>NUCLEOTIDE SEQUENCE [LARGE SCALE GENOMIC DNA]</scope>
    <source>
        <strain evidence="10 11">ALE1</strain>
    </source>
</reference>
<dbReference type="GO" id="GO:0022627">
    <property type="term" value="C:cytosolic small ribosomal subunit"/>
    <property type="evidence" value="ECO:0007669"/>
    <property type="project" value="TreeGrafter"/>
</dbReference>
<evidence type="ECO:0000256" key="5">
    <source>
        <dbReference type="ARBA" id="ARBA00023274"/>
    </source>
</evidence>
<keyword evidence="11" id="KW-1185">Reference proteome</keyword>
<dbReference type="PIRSF" id="PIRSF002116">
    <property type="entry name" value="Ribosomal_S4"/>
    <property type="match status" value="1"/>
</dbReference>
<dbReference type="HAMAP" id="MF_00485">
    <property type="entry name" value="Ribosomal_eS4"/>
    <property type="match status" value="1"/>
</dbReference>
<dbReference type="SUPFAM" id="SSF55174">
    <property type="entry name" value="Alpha-L RNA-binding motif"/>
    <property type="match status" value="1"/>
</dbReference>
<dbReference type="InterPro" id="IPR036986">
    <property type="entry name" value="S4_RNA-bd_sf"/>
</dbReference>
<evidence type="ECO:0000313" key="10">
    <source>
        <dbReference type="EMBL" id="EZQ03851.1"/>
    </source>
</evidence>
<evidence type="ECO:0000256" key="4">
    <source>
        <dbReference type="ARBA" id="ARBA00022980"/>
    </source>
</evidence>
<feature type="domain" description="Small ribosomal subunit protein eS4 N-terminal" evidence="9">
    <location>
        <begin position="3"/>
        <end position="33"/>
    </location>
</feature>